<proteinExistence type="predicted"/>
<evidence type="ECO:0000313" key="1">
    <source>
        <dbReference type="EMBL" id="EPR73700.1"/>
    </source>
</evidence>
<accession>S7VTY5</accession>
<evidence type="ECO:0000313" key="2">
    <source>
        <dbReference type="Proteomes" id="UP000014962"/>
    </source>
</evidence>
<dbReference type="Proteomes" id="UP000014962">
    <property type="component" value="Unassembled WGS sequence"/>
</dbReference>
<name>S7VTY5_9FLAO</name>
<gene>
    <name evidence="1" type="ORF">ADIWIN_1337</name>
</gene>
<dbReference type="eggNOG" id="ENOG50342HK">
    <property type="taxonomic scope" value="Bacteria"/>
</dbReference>
<protein>
    <submittedName>
        <fullName evidence="1">Uncharacterized protein</fullName>
    </submittedName>
</protein>
<keyword evidence="2" id="KW-1185">Reference proteome</keyword>
<reference evidence="1 2" key="1">
    <citation type="journal article" date="2013" name="Genome Announc.">
        <title>Draft Genome Sequence of Winogradskyella psychrotolerans RS-3T, Isolated from the Marine Transect of Kongsfjorden, Ny-Alesund, Svalbard, Arctic Ocean.</title>
        <authorList>
            <person name="Kumar Pinnaka A."/>
            <person name="Ara S."/>
            <person name="Singh A."/>
            <person name="Shivaji S."/>
        </authorList>
    </citation>
    <scope>NUCLEOTIDE SEQUENCE [LARGE SCALE GENOMIC DNA]</scope>
    <source>
        <strain evidence="1 2">RS-3</strain>
    </source>
</reference>
<dbReference type="AlphaFoldDB" id="S7VTY5"/>
<organism evidence="1 2">
    <name type="scientific">Winogradskyella psychrotolerans RS-3</name>
    <dbReference type="NCBI Taxonomy" id="641526"/>
    <lineage>
        <taxon>Bacteria</taxon>
        <taxon>Pseudomonadati</taxon>
        <taxon>Bacteroidota</taxon>
        <taxon>Flavobacteriia</taxon>
        <taxon>Flavobacteriales</taxon>
        <taxon>Flavobacteriaceae</taxon>
        <taxon>Winogradskyella</taxon>
    </lineage>
</organism>
<dbReference type="EMBL" id="ATMR01000089">
    <property type="protein sequence ID" value="EPR73700.1"/>
    <property type="molecule type" value="Genomic_DNA"/>
</dbReference>
<sequence>MKFKDSSRDMYKTYQTFYRLAFYSVDHLGFPAELIHYENIIIKPEKDTKNYKIDLEDKALPFGEKGIFIGIETIKPDHVEITNSMYLTTPSILHTNSEKQLKFSRFRSNNWSKHSRKSVFKKKYYAIPFIKTKVVFEK</sequence>
<comment type="caution">
    <text evidence="1">The sequence shown here is derived from an EMBL/GenBank/DDBJ whole genome shotgun (WGS) entry which is preliminary data.</text>
</comment>